<dbReference type="InterPro" id="IPR016035">
    <property type="entry name" value="Acyl_Trfase/lysoPLipase"/>
</dbReference>
<dbReference type="PANTHER" id="PTHR14226:SF57">
    <property type="entry name" value="BLR7027 PROTEIN"/>
    <property type="match status" value="1"/>
</dbReference>
<feature type="short sequence motif" description="GXSXG" evidence="1">
    <location>
        <begin position="55"/>
        <end position="59"/>
    </location>
</feature>
<feature type="short sequence motif" description="DGA/G" evidence="1">
    <location>
        <begin position="217"/>
        <end position="219"/>
    </location>
</feature>
<keyword evidence="1" id="KW-0443">Lipid metabolism</keyword>
<organism evidence="2 3">
    <name type="scientific">Croceicoccus naphthovorans</name>
    <dbReference type="NCBI Taxonomy" id="1348774"/>
    <lineage>
        <taxon>Bacteria</taxon>
        <taxon>Pseudomonadati</taxon>
        <taxon>Pseudomonadota</taxon>
        <taxon>Alphaproteobacteria</taxon>
        <taxon>Sphingomonadales</taxon>
        <taxon>Erythrobacteraceae</taxon>
        <taxon>Croceicoccus</taxon>
    </lineage>
</organism>
<dbReference type="PROSITE" id="PS51635">
    <property type="entry name" value="PNPLA"/>
    <property type="match status" value="1"/>
</dbReference>
<feature type="short sequence motif" description="GXGXXG" evidence="1">
    <location>
        <begin position="28"/>
        <end position="33"/>
    </location>
</feature>
<evidence type="ECO:0000256" key="1">
    <source>
        <dbReference type="PROSITE-ProRule" id="PRU01161"/>
    </source>
</evidence>
<dbReference type="Proteomes" id="UP000035287">
    <property type="component" value="Chromosome"/>
</dbReference>
<dbReference type="SUPFAM" id="SSF52151">
    <property type="entry name" value="FabD/lysophospholipase-like"/>
    <property type="match status" value="1"/>
</dbReference>
<proteinExistence type="predicted"/>
<dbReference type="KEGG" id="cna:AB433_13665"/>
<dbReference type="GO" id="GO:0016042">
    <property type="term" value="P:lipid catabolic process"/>
    <property type="evidence" value="ECO:0007669"/>
    <property type="project" value="UniProtKB-UniRule"/>
</dbReference>
<dbReference type="InterPro" id="IPR021095">
    <property type="entry name" value="DUF3734"/>
</dbReference>
<sequence>MAYAQPGPRSARSKHDTVDEGTVLVLQGGGALGSYQAGVYAAMAEEGTAPGWVAGISIGAINAAIIAGNPPEYRVERLRAFWDLVSSRVTSEPLQPHGDARRWFNEFSAATVAAIGIPGFFMPRILPPAVFWQDDPAAVSFYDTSPLKKTLLDLVDFGYLNAKGGIRFSVGAVNVVTGNFTYFDNREREIGPEHIMASGALPPGFPPVFIDGQPYWDGGLVSNTPLQYVLDSSPTGGLTVFQVDLFSARGAVPRTLPDALQREKDIRYSSRTRLNTDLYKQMEKIRDAARRLTAKLPDDLRDDPDARLLADLPSHQGVSIMHLINRSDIFNSHSKDYEFSRYTIDEHWNAGHTDAHRSLRDVRWTGRDRKCRGIVTFDLTQDRS</sequence>
<evidence type="ECO:0000313" key="3">
    <source>
        <dbReference type="Proteomes" id="UP000035287"/>
    </source>
</evidence>
<feature type="active site" description="Proton acceptor" evidence="1">
    <location>
        <position position="217"/>
    </location>
</feature>
<name>A0A0G3XJJ7_9SPHN</name>
<keyword evidence="1" id="KW-0442">Lipid degradation</keyword>
<gene>
    <name evidence="2" type="ORF">AB433_13665</name>
</gene>
<reference evidence="2 3" key="1">
    <citation type="submission" date="2015-06" db="EMBL/GenBank/DDBJ databases">
        <authorList>
            <person name="Zeng Y."/>
            <person name="Huang Y."/>
        </authorList>
    </citation>
    <scope>NUCLEOTIDE SEQUENCE [LARGE SCALE GENOMIC DNA]</scope>
    <source>
        <strain evidence="2 3">PQ-2</strain>
    </source>
</reference>
<dbReference type="Pfam" id="PF12536">
    <property type="entry name" value="DUF3734"/>
    <property type="match status" value="1"/>
</dbReference>
<protein>
    <submittedName>
        <fullName evidence="2">Membrane protein</fullName>
    </submittedName>
</protein>
<feature type="active site" description="Nucleophile" evidence="1">
    <location>
        <position position="57"/>
    </location>
</feature>
<dbReference type="InterPro" id="IPR050301">
    <property type="entry name" value="NTE"/>
</dbReference>
<keyword evidence="1" id="KW-0378">Hydrolase</keyword>
<dbReference type="Gene3D" id="3.40.1090.10">
    <property type="entry name" value="Cytosolic phospholipase A2 catalytic domain"/>
    <property type="match status" value="2"/>
</dbReference>
<dbReference type="STRING" id="1348774.AB433_13665"/>
<dbReference type="PATRIC" id="fig|1348774.3.peg.2875"/>
<dbReference type="Pfam" id="PF01734">
    <property type="entry name" value="Patatin"/>
    <property type="match status" value="1"/>
</dbReference>
<dbReference type="EMBL" id="CP011770">
    <property type="protein sequence ID" value="AKM10774.1"/>
    <property type="molecule type" value="Genomic_DNA"/>
</dbReference>
<dbReference type="OrthoDB" id="9807112at2"/>
<dbReference type="RefSeq" id="WP_047821735.1">
    <property type="nucleotide sequence ID" value="NZ_CP011770.1"/>
</dbReference>
<dbReference type="CDD" id="cd07209">
    <property type="entry name" value="Pat_hypo_Ecoli_Z1214_like"/>
    <property type="match status" value="1"/>
</dbReference>
<dbReference type="GO" id="GO:0016787">
    <property type="term" value="F:hydrolase activity"/>
    <property type="evidence" value="ECO:0007669"/>
    <property type="project" value="UniProtKB-UniRule"/>
</dbReference>
<dbReference type="InterPro" id="IPR002641">
    <property type="entry name" value="PNPLA_dom"/>
</dbReference>
<evidence type="ECO:0000313" key="2">
    <source>
        <dbReference type="EMBL" id="AKM10774.1"/>
    </source>
</evidence>
<accession>A0A0G3XJJ7</accession>
<dbReference type="PANTHER" id="PTHR14226">
    <property type="entry name" value="NEUROPATHY TARGET ESTERASE/SWISS CHEESE D.MELANOGASTER"/>
    <property type="match status" value="1"/>
</dbReference>
<dbReference type="AlphaFoldDB" id="A0A0G3XJJ7"/>
<keyword evidence="3" id="KW-1185">Reference proteome</keyword>